<proteinExistence type="predicted"/>
<keyword evidence="1" id="KW-0732">Signal</keyword>
<name>A0A482Z667_CORTR</name>
<feature type="signal peptide" evidence="1">
    <location>
        <begin position="1"/>
        <end position="19"/>
    </location>
</feature>
<accession>A0A482Z667</accession>
<sequence>MKSFIVFSAVVVAVIVVRAAHLRGDEPVDEFRPFDLREDKKCFPDGDSCKDSSECCSLACLAYDLQCVTVEHLLIRIG</sequence>
<reference evidence="2" key="1">
    <citation type="submission" date="2017-03" db="EMBL/GenBank/DDBJ databases">
        <authorList>
            <person name="QRISCLOUD D."/>
        </authorList>
    </citation>
    <scope>NUCLEOTIDE SEQUENCE</scope>
</reference>
<feature type="chain" id="PRO_5019774187" evidence="1">
    <location>
        <begin position="20"/>
        <end position="78"/>
    </location>
</feature>
<dbReference type="EMBL" id="HAGN01000091">
    <property type="protein sequence ID" value="SMD29513.1"/>
    <property type="molecule type" value="Transcribed_RNA"/>
</dbReference>
<evidence type="ECO:0000313" key="2">
    <source>
        <dbReference type="EMBL" id="SMD29513.1"/>
    </source>
</evidence>
<reference evidence="2" key="2">
    <citation type="submission" date="2019-04" db="EMBL/GenBank/DDBJ databases">
        <title>Unravelling the molecular evolution of spider venoms.</title>
        <authorList>
            <person name="Pineda S."/>
        </authorList>
    </citation>
    <scope>NUCLEOTIDE SEQUENCE</scope>
</reference>
<dbReference type="AlphaFoldDB" id="A0A482Z667"/>
<organism evidence="2">
    <name type="scientific">Coremiocnemis tropix</name>
    <name type="common">Australian tarantula spider</name>
    <dbReference type="NCBI Taxonomy" id="1904443"/>
    <lineage>
        <taxon>Eukaryota</taxon>
        <taxon>Metazoa</taxon>
        <taxon>Ecdysozoa</taxon>
        <taxon>Arthropoda</taxon>
        <taxon>Chelicerata</taxon>
        <taxon>Arachnida</taxon>
        <taxon>Araneae</taxon>
        <taxon>Mygalomorphae</taxon>
        <taxon>Avicularoidea</taxon>
        <taxon>Theraphosidae</taxon>
        <taxon>Coremiocnemis</taxon>
    </lineage>
</organism>
<evidence type="ECO:0000256" key="1">
    <source>
        <dbReference type="SAM" id="SignalP"/>
    </source>
</evidence>
<protein>
    <submittedName>
        <fullName evidence="2">U26-Theraphotoxin-Ct1b_1</fullName>
    </submittedName>
</protein>